<dbReference type="InterPro" id="IPR011205">
    <property type="entry name" value="UCP015417_vWA"/>
</dbReference>
<dbReference type="PANTHER" id="PTHR31373:SF17">
    <property type="entry name" value="OS06G0652100 PROTEIN"/>
    <property type="match status" value="1"/>
</dbReference>
<feature type="domain" description="DUF2828" evidence="1">
    <location>
        <begin position="56"/>
        <end position="294"/>
    </location>
</feature>
<dbReference type="InterPro" id="IPR058580">
    <property type="entry name" value="DUF2828"/>
</dbReference>
<evidence type="ECO:0000313" key="2">
    <source>
        <dbReference type="EMBL" id="KAK6126637.1"/>
    </source>
</evidence>
<dbReference type="Proteomes" id="UP001318860">
    <property type="component" value="Unassembled WGS sequence"/>
</dbReference>
<dbReference type="EMBL" id="JABTTQ020002029">
    <property type="protein sequence ID" value="KAK6126637.1"/>
    <property type="molecule type" value="Genomic_DNA"/>
</dbReference>
<accession>A0ABR0UWH3</accession>
<evidence type="ECO:0000313" key="3">
    <source>
        <dbReference type="Proteomes" id="UP001318860"/>
    </source>
</evidence>
<protein>
    <recommendedName>
        <fullName evidence="1">DUF2828 domain-containing protein</fullName>
    </recommendedName>
</protein>
<gene>
    <name evidence="2" type="ORF">DH2020_039623</name>
</gene>
<sequence length="296" mass="33310">MAASTSISLLGPPEIYQQSAAPSTAPTITKTDPFMDLMVENFNNTVINQNPPTGLTENFSPTFLSTGNPCLDFFFHVVPDTPPETLVQRLQLAWDQDPLKALKLVCHLRGVRGTGKSDKEGGYTAALWLHKHHPKTLAGNVASLADFGYFKDLLEILFRLLEGPDARKLAKEVYENWKLEKEMKKTNKEMKKRRKSLKNIGARRGFGVYRGFGGRRGFRARGGYGGRRGFGGNRVGGLEKTENIKKLTREEKRIERAKRVVERFNSDPDFKLLHDRVSDLFAQCLRSDIKLLNSGN</sequence>
<comment type="caution">
    <text evidence="2">The sequence shown here is derived from an EMBL/GenBank/DDBJ whole genome shotgun (WGS) entry which is preliminary data.</text>
</comment>
<dbReference type="Pfam" id="PF11443">
    <property type="entry name" value="DUF2828"/>
    <property type="match status" value="1"/>
</dbReference>
<evidence type="ECO:0000259" key="1">
    <source>
        <dbReference type="Pfam" id="PF11443"/>
    </source>
</evidence>
<proteinExistence type="predicted"/>
<keyword evidence="3" id="KW-1185">Reference proteome</keyword>
<name>A0ABR0UWH3_REHGL</name>
<reference evidence="2 3" key="1">
    <citation type="journal article" date="2021" name="Comput. Struct. Biotechnol. J.">
        <title>De novo genome assembly of the potent medicinal plant Rehmannia glutinosa using nanopore technology.</title>
        <authorList>
            <person name="Ma L."/>
            <person name="Dong C."/>
            <person name="Song C."/>
            <person name="Wang X."/>
            <person name="Zheng X."/>
            <person name="Niu Y."/>
            <person name="Chen S."/>
            <person name="Feng W."/>
        </authorList>
    </citation>
    <scope>NUCLEOTIDE SEQUENCE [LARGE SCALE GENOMIC DNA]</scope>
    <source>
        <strain evidence="2">DH-2019</strain>
    </source>
</reference>
<dbReference type="PIRSF" id="PIRSF015417">
    <property type="entry name" value="T31B5_30_vWA"/>
    <property type="match status" value="1"/>
</dbReference>
<dbReference type="PANTHER" id="PTHR31373">
    <property type="entry name" value="OS06G0652100 PROTEIN"/>
    <property type="match status" value="1"/>
</dbReference>
<organism evidence="2 3">
    <name type="scientific">Rehmannia glutinosa</name>
    <name type="common">Chinese foxglove</name>
    <dbReference type="NCBI Taxonomy" id="99300"/>
    <lineage>
        <taxon>Eukaryota</taxon>
        <taxon>Viridiplantae</taxon>
        <taxon>Streptophyta</taxon>
        <taxon>Embryophyta</taxon>
        <taxon>Tracheophyta</taxon>
        <taxon>Spermatophyta</taxon>
        <taxon>Magnoliopsida</taxon>
        <taxon>eudicotyledons</taxon>
        <taxon>Gunneridae</taxon>
        <taxon>Pentapetalae</taxon>
        <taxon>asterids</taxon>
        <taxon>lamiids</taxon>
        <taxon>Lamiales</taxon>
        <taxon>Orobanchaceae</taxon>
        <taxon>Rehmannieae</taxon>
        <taxon>Rehmannia</taxon>
    </lineage>
</organism>